<sequence length="247" mass="25729">MNDLGVTEDRVLGGRVRLRQAPDGYRPGMDAALLAATCDALPGQRVLEPGCGVGGALLAAATRRPEAIFQGVERDETAASLAAENVALNGLTSRVAIAQGDVEAGFRALGLPVFDAVMANPPYFDDPSALRAPSPAKSGAWMADGGLAAWTAFCLKAVREGGTITLIHRADRLADILSLLAPKAGSFRIRPVAPFADAAAKRVIVRAIKTGKAPLVLLPPLVMHDRDGGKHSAQAEAILRGEADLAW</sequence>
<dbReference type="OrthoDB" id="5489421at2"/>
<keyword evidence="2" id="KW-0949">S-adenosyl-L-methionine</keyword>
<dbReference type="AlphaFoldDB" id="A0A0H3C9T1"/>
<dbReference type="HOGENOM" id="CLU_061983_1_1_5"/>
<dbReference type="CDD" id="cd02440">
    <property type="entry name" value="AdoMet_MTases"/>
    <property type="match status" value="1"/>
</dbReference>
<dbReference type="Gene3D" id="3.40.50.150">
    <property type="entry name" value="Vaccinia Virus protein VP39"/>
    <property type="match status" value="1"/>
</dbReference>
<dbReference type="RefSeq" id="WP_010919975.1">
    <property type="nucleotide sequence ID" value="NC_011916.1"/>
</dbReference>
<dbReference type="InterPro" id="IPR007848">
    <property type="entry name" value="Small_mtfrase_dom"/>
</dbReference>
<dbReference type="RefSeq" id="YP_002517572.1">
    <property type="nucleotide sequence ID" value="NC_011916.1"/>
</dbReference>
<keyword evidence="5" id="KW-1185">Reference proteome</keyword>
<evidence type="ECO:0000256" key="2">
    <source>
        <dbReference type="ARBA" id="ARBA00022691"/>
    </source>
</evidence>
<proteinExistence type="predicted"/>
<dbReference type="SMR" id="A0A0H3C9T1"/>
<evidence type="ECO:0000313" key="5">
    <source>
        <dbReference type="Proteomes" id="UP000001364"/>
    </source>
</evidence>
<organism evidence="4 5">
    <name type="scientific">Caulobacter vibrioides (strain NA1000 / CB15N)</name>
    <name type="common">Caulobacter crescentus</name>
    <dbReference type="NCBI Taxonomy" id="565050"/>
    <lineage>
        <taxon>Bacteria</taxon>
        <taxon>Pseudomonadati</taxon>
        <taxon>Pseudomonadota</taxon>
        <taxon>Alphaproteobacteria</taxon>
        <taxon>Caulobacterales</taxon>
        <taxon>Caulobacteraceae</taxon>
        <taxon>Caulobacter</taxon>
    </lineage>
</organism>
<dbReference type="PANTHER" id="PTHR47739">
    <property type="entry name" value="TRNA1(VAL) (ADENINE(37)-N6)-METHYLTRANSFERASE"/>
    <property type="match status" value="1"/>
</dbReference>
<evidence type="ECO:0000259" key="3">
    <source>
        <dbReference type="Pfam" id="PF05175"/>
    </source>
</evidence>
<evidence type="ECO:0000256" key="1">
    <source>
        <dbReference type="ARBA" id="ARBA00022603"/>
    </source>
</evidence>
<gene>
    <name evidence="4" type="ordered locus">CCNA_02199</name>
</gene>
<reference evidence="4 5" key="1">
    <citation type="journal article" date="2010" name="J. Bacteriol.">
        <title>The genetic basis of laboratory adaptation in Caulobacter crescentus.</title>
        <authorList>
            <person name="Marks M.E."/>
            <person name="Castro-Rojas C.M."/>
            <person name="Teiling C."/>
            <person name="Du L."/>
            <person name="Kapatral V."/>
            <person name="Walunas T.L."/>
            <person name="Crosson S."/>
        </authorList>
    </citation>
    <scope>NUCLEOTIDE SEQUENCE [LARGE SCALE GENOMIC DNA]</scope>
    <source>
        <strain evidence="5">NA1000 / CB15N</strain>
    </source>
</reference>
<dbReference type="PANTHER" id="PTHR47739:SF1">
    <property type="entry name" value="TRNA1(VAL) (ADENINE(37)-N6)-METHYLTRANSFERASE"/>
    <property type="match status" value="1"/>
</dbReference>
<dbReference type="EC" id="2.1.1.-" evidence="4"/>
<dbReference type="SUPFAM" id="SSF53335">
    <property type="entry name" value="S-adenosyl-L-methionine-dependent methyltransferases"/>
    <property type="match status" value="1"/>
</dbReference>
<dbReference type="Proteomes" id="UP000001364">
    <property type="component" value="Chromosome"/>
</dbReference>
<dbReference type="Pfam" id="PF05175">
    <property type="entry name" value="MTS"/>
    <property type="match status" value="1"/>
</dbReference>
<keyword evidence="4" id="KW-0808">Transferase</keyword>
<feature type="domain" description="Methyltransferase small" evidence="3">
    <location>
        <begin position="32"/>
        <end position="125"/>
    </location>
</feature>
<dbReference type="KEGG" id="ccs:CCNA_02199"/>
<dbReference type="GO" id="GO:0008168">
    <property type="term" value="F:methyltransferase activity"/>
    <property type="evidence" value="ECO:0007669"/>
    <property type="project" value="UniProtKB-KW"/>
</dbReference>
<dbReference type="PRINTS" id="PR00507">
    <property type="entry name" value="N12N6MTFRASE"/>
</dbReference>
<keyword evidence="1 4" id="KW-0489">Methyltransferase</keyword>
<dbReference type="GeneID" id="7333450"/>
<accession>A0A0H3C9T1</accession>
<dbReference type="EMBL" id="CP001340">
    <property type="protein sequence ID" value="ACL95664.1"/>
    <property type="molecule type" value="Genomic_DNA"/>
</dbReference>
<dbReference type="PhylomeDB" id="A0A0H3C9T1"/>
<evidence type="ECO:0000313" key="4">
    <source>
        <dbReference type="EMBL" id="ACL95664.1"/>
    </source>
</evidence>
<protein>
    <submittedName>
        <fullName evidence="4">Methyltransferase</fullName>
        <ecNumber evidence="4">2.1.1.-</ecNumber>
    </submittedName>
</protein>
<dbReference type="GO" id="GO:0032259">
    <property type="term" value="P:methylation"/>
    <property type="evidence" value="ECO:0007669"/>
    <property type="project" value="UniProtKB-KW"/>
</dbReference>
<dbReference type="InterPro" id="IPR050210">
    <property type="entry name" value="tRNA_Adenine-N(6)_MTase"/>
</dbReference>
<dbReference type="PATRIC" id="fig|565050.3.peg.2153"/>
<dbReference type="InterPro" id="IPR029063">
    <property type="entry name" value="SAM-dependent_MTases_sf"/>
</dbReference>
<name>A0A0H3C9T1_CAUVN</name>